<sequence length="501" mass="53565">MRDATSREYALLDWLVSWRPPEPSAVASLGDLFDGDPPAEEMDLWLETLQDVDRRGLIKAHLVFGIFNSAVVLTGRGRAETEARHKRRDDPLRRAQACRQEVLRWVSGSREDLAPNLLSLPRAAYEGDVFTQADVSDAVDYLIGGGLLSAGDGIAGNEPPTNVLRLTSRGRRYLEGGGSDRSNSSTTVHVYGDNHGTVYVGNRDVTHASAPAQRTATARTGAAAGEDEPIAFATDQPPQFERWSVLPPAAARLALYARDQSSVYNSPVTDGGKRAEFRFLWRVACTELPAARRAKQISDALLALLGSVAMINALARHVDIDGLAWARYGDHARASFGAVLRAPGDDGEPAAWARFSPPPAAEHQLFGRESGSADLLLAVRFGDGGGPLDLPVSLAAWPETFTAWLETFGSVGDFLTGLGLDLTAQPAARAAVAISTRTDLGDVVDLTSIPRIPGTSVSGWFHTVAAADRSGVSVSDVSSAWLAAMCEDALHLDDYDSALGR</sequence>
<keyword evidence="2" id="KW-1185">Reference proteome</keyword>
<dbReference type="RefSeq" id="WP_322443776.1">
    <property type="nucleotide sequence ID" value="NZ_JAXOTQ010000068.1"/>
</dbReference>
<protein>
    <submittedName>
        <fullName evidence="1">Uncharacterized protein</fullName>
    </submittedName>
</protein>
<evidence type="ECO:0000313" key="1">
    <source>
        <dbReference type="EMBL" id="MDZ5494301.1"/>
    </source>
</evidence>
<accession>A0ABU5JNY5</accession>
<dbReference type="EMBL" id="JAXOTQ010000068">
    <property type="protein sequence ID" value="MDZ5494301.1"/>
    <property type="molecule type" value="Genomic_DNA"/>
</dbReference>
<reference evidence="1 2" key="1">
    <citation type="submission" date="2023-12" db="EMBL/GenBank/DDBJ databases">
        <title>Micromonospora sp. nov., isolated from Atacama Desert.</title>
        <authorList>
            <person name="Carro L."/>
            <person name="Golinska P."/>
            <person name="Klenk H.-P."/>
            <person name="Goodfellow M."/>
        </authorList>
    </citation>
    <scope>NUCLEOTIDE SEQUENCE [LARGE SCALE GENOMIC DNA]</scope>
    <source>
        <strain evidence="1 2">4G53</strain>
    </source>
</reference>
<evidence type="ECO:0000313" key="2">
    <source>
        <dbReference type="Proteomes" id="UP001290101"/>
    </source>
</evidence>
<proteinExistence type="predicted"/>
<dbReference type="Proteomes" id="UP001290101">
    <property type="component" value="Unassembled WGS sequence"/>
</dbReference>
<gene>
    <name evidence="1" type="ORF">U2F25_33480</name>
</gene>
<organism evidence="1 2">
    <name type="scientific">Micromonospora sicca</name>
    <dbReference type="NCBI Taxonomy" id="2202420"/>
    <lineage>
        <taxon>Bacteria</taxon>
        <taxon>Bacillati</taxon>
        <taxon>Actinomycetota</taxon>
        <taxon>Actinomycetes</taxon>
        <taxon>Micromonosporales</taxon>
        <taxon>Micromonosporaceae</taxon>
        <taxon>Micromonospora</taxon>
    </lineage>
</organism>
<name>A0ABU5JNY5_9ACTN</name>
<comment type="caution">
    <text evidence="1">The sequence shown here is derived from an EMBL/GenBank/DDBJ whole genome shotgun (WGS) entry which is preliminary data.</text>
</comment>